<dbReference type="SUPFAM" id="SSF53850">
    <property type="entry name" value="Periplasmic binding protein-like II"/>
    <property type="match status" value="1"/>
</dbReference>
<feature type="domain" description="Solute-binding protein family 3/N-terminal" evidence="3">
    <location>
        <begin position="30"/>
        <end position="251"/>
    </location>
</feature>
<accession>A0A5C6Q2P9</accession>
<dbReference type="RefSeq" id="WP_146801089.1">
    <property type="nucleotide sequence ID" value="NZ_VOLP01000038.1"/>
</dbReference>
<dbReference type="EMBL" id="VOLQ01000055">
    <property type="protein sequence ID" value="TWX63070.1"/>
    <property type="molecule type" value="Genomic_DNA"/>
</dbReference>
<dbReference type="InterPro" id="IPR001638">
    <property type="entry name" value="Solute-binding_3/MltF_N"/>
</dbReference>
<comment type="similarity">
    <text evidence="1">Belongs to the bacterial solute-binding protein 3 family.</text>
</comment>
<evidence type="ECO:0000259" key="3">
    <source>
        <dbReference type="SMART" id="SM00062"/>
    </source>
</evidence>
<dbReference type="AlphaFoldDB" id="A0A5C6Q2P9"/>
<evidence type="ECO:0000313" key="4">
    <source>
        <dbReference type="EMBL" id="TWX54293.1"/>
    </source>
</evidence>
<keyword evidence="6" id="KW-1185">Reference proteome</keyword>
<comment type="caution">
    <text evidence="5">The sequence shown here is derived from an EMBL/GenBank/DDBJ whole genome shotgun (WGS) entry which is preliminary data.</text>
</comment>
<reference evidence="5 7" key="1">
    <citation type="submission" date="2019-07" db="EMBL/GenBank/DDBJ databases">
        <title>Genomes of sea-ice associated Colwellia species.</title>
        <authorList>
            <person name="Bowman J.P."/>
        </authorList>
    </citation>
    <scope>NUCLEOTIDE SEQUENCE [LARGE SCALE GENOMIC DNA]</scope>
    <source>
        <strain evidence="4 6">ACAM 607</strain>
        <strain evidence="5 7">IC036</strain>
    </source>
</reference>
<dbReference type="PANTHER" id="PTHR35936">
    <property type="entry name" value="MEMBRANE-BOUND LYTIC MUREIN TRANSGLYCOSYLASE F"/>
    <property type="match status" value="1"/>
</dbReference>
<sequence length="255" mass="29194">MSKISIPKILSGLFFTYLLLFSTISTAQQIIKVGVGNFPPFFIEKDTQGLFVEVIDEIFKNLPQYKVQYIPMSNNRILHEINYGKSIDIASNIFPSSKVKAHLSEPVFRFRDVAISKKLSQLTINDVADLQEKSIAAYQGATELLGEKFKQMAVENTEYSEHAHPKETTQLMLSGKKDIRVGDINVFWYDLSNKHFNNDASVARNNFTVHYLWPFTYSHMAFKDKSLKDAVNKVIKELKKNGSIEKIYASHEMQK</sequence>
<dbReference type="EMBL" id="VOLR01000039">
    <property type="protein sequence ID" value="TWX54293.1"/>
    <property type="molecule type" value="Genomic_DNA"/>
</dbReference>
<dbReference type="PANTHER" id="PTHR35936:SF19">
    <property type="entry name" value="AMINO-ACID-BINDING PROTEIN YXEM-RELATED"/>
    <property type="match status" value="1"/>
</dbReference>
<organism evidence="5 7">
    <name type="scientific">Colwellia hornerae</name>
    <dbReference type="NCBI Taxonomy" id="89402"/>
    <lineage>
        <taxon>Bacteria</taxon>
        <taxon>Pseudomonadati</taxon>
        <taxon>Pseudomonadota</taxon>
        <taxon>Gammaproteobacteria</taxon>
        <taxon>Alteromonadales</taxon>
        <taxon>Colwelliaceae</taxon>
        <taxon>Colwellia</taxon>
    </lineage>
</organism>
<dbReference type="Gene3D" id="3.40.190.10">
    <property type="entry name" value="Periplasmic binding protein-like II"/>
    <property type="match status" value="2"/>
</dbReference>
<gene>
    <name evidence="4" type="ORF">ESZ26_18095</name>
    <name evidence="5" type="ORF">ESZ27_18035</name>
</gene>
<evidence type="ECO:0000313" key="6">
    <source>
        <dbReference type="Proteomes" id="UP000321525"/>
    </source>
</evidence>
<dbReference type="OrthoDB" id="6371790at2"/>
<protein>
    <submittedName>
        <fullName evidence="5">Transporter substrate-binding domain-containing protein</fullName>
    </submittedName>
</protein>
<dbReference type="Pfam" id="PF00497">
    <property type="entry name" value="SBP_bac_3"/>
    <property type="match status" value="1"/>
</dbReference>
<proteinExistence type="inferred from homology"/>
<evidence type="ECO:0000313" key="5">
    <source>
        <dbReference type="EMBL" id="TWX63070.1"/>
    </source>
</evidence>
<dbReference type="Proteomes" id="UP000321917">
    <property type="component" value="Unassembled WGS sequence"/>
</dbReference>
<evidence type="ECO:0000256" key="2">
    <source>
        <dbReference type="ARBA" id="ARBA00022729"/>
    </source>
</evidence>
<keyword evidence="2" id="KW-0732">Signal</keyword>
<dbReference type="Proteomes" id="UP000321525">
    <property type="component" value="Unassembled WGS sequence"/>
</dbReference>
<evidence type="ECO:0000256" key="1">
    <source>
        <dbReference type="ARBA" id="ARBA00010333"/>
    </source>
</evidence>
<name>A0A5C6Q2P9_9GAMM</name>
<dbReference type="SMART" id="SM00062">
    <property type="entry name" value="PBPb"/>
    <property type="match status" value="1"/>
</dbReference>
<evidence type="ECO:0000313" key="7">
    <source>
        <dbReference type="Proteomes" id="UP000321917"/>
    </source>
</evidence>